<protein>
    <recommendedName>
        <fullName evidence="3">DUF5117 domain-containing protein</fullName>
    </recommendedName>
</protein>
<name>A0ABS9KTK4_9BACT</name>
<reference evidence="1" key="1">
    <citation type="submission" date="2022-01" db="EMBL/GenBank/DDBJ databases">
        <authorList>
            <person name="Jo J.-H."/>
            <person name="Im W.-T."/>
        </authorList>
    </citation>
    <scope>NUCLEOTIDE SEQUENCE</scope>
    <source>
        <strain evidence="1">NA20</strain>
    </source>
</reference>
<dbReference type="RefSeq" id="WP_237873602.1">
    <property type="nucleotide sequence ID" value="NZ_JAKLTR010000009.1"/>
</dbReference>
<accession>A0ABS9KTK4</accession>
<evidence type="ECO:0000313" key="1">
    <source>
        <dbReference type="EMBL" id="MCG2615630.1"/>
    </source>
</evidence>
<organism evidence="1 2">
    <name type="scientific">Terrimonas ginsenosidimutans</name>
    <dbReference type="NCBI Taxonomy" id="2908004"/>
    <lineage>
        <taxon>Bacteria</taxon>
        <taxon>Pseudomonadati</taxon>
        <taxon>Bacteroidota</taxon>
        <taxon>Chitinophagia</taxon>
        <taxon>Chitinophagales</taxon>
        <taxon>Chitinophagaceae</taxon>
        <taxon>Terrimonas</taxon>
    </lineage>
</organism>
<gene>
    <name evidence="1" type="ORF">LZZ85_15120</name>
</gene>
<sequence>MKSFFLCMFFCASLAWISGCKSEKKPSLSGDEPVEIADFIDFFPEITLPFQVADTSLLKKDNDSLRINYKIFTQFVPDSILSASMGKSAQAKIYPVGRIAKDETYLLAKVINGNNRAVFILGFDKKKQFIAGMPLLKQDANPATQQMTTLDSRSTITKTVVRKNAAGTSEGKDVYVLNNDAKAFMLIMTDPLDDVVSELINPIDTFARKLKYSADYSSGKLNLVSVRDGRKKDRFSFFVHFEKGECSGELKGEAIWQTPTKAVYSEAGDPCSLQFTFSNNAVTLKELEGCGSRRGLRCSFDGSYAKKKEPRPKKPAKRE</sequence>
<keyword evidence="2" id="KW-1185">Reference proteome</keyword>
<dbReference type="PROSITE" id="PS51257">
    <property type="entry name" value="PROKAR_LIPOPROTEIN"/>
    <property type="match status" value="1"/>
</dbReference>
<dbReference type="EMBL" id="JAKLTR010000009">
    <property type="protein sequence ID" value="MCG2615630.1"/>
    <property type="molecule type" value="Genomic_DNA"/>
</dbReference>
<evidence type="ECO:0008006" key="3">
    <source>
        <dbReference type="Google" id="ProtNLM"/>
    </source>
</evidence>
<evidence type="ECO:0000313" key="2">
    <source>
        <dbReference type="Proteomes" id="UP001165367"/>
    </source>
</evidence>
<proteinExistence type="predicted"/>
<dbReference type="Proteomes" id="UP001165367">
    <property type="component" value="Unassembled WGS sequence"/>
</dbReference>
<comment type="caution">
    <text evidence="1">The sequence shown here is derived from an EMBL/GenBank/DDBJ whole genome shotgun (WGS) entry which is preliminary data.</text>
</comment>